<dbReference type="EMBL" id="QEYD01000002">
    <property type="protein sequence ID" value="PWE31117.1"/>
    <property type="molecule type" value="Genomic_DNA"/>
</dbReference>
<organism evidence="1 2">
    <name type="scientific">Pararhodobacter marinus</name>
    <dbReference type="NCBI Taxonomy" id="2184063"/>
    <lineage>
        <taxon>Bacteria</taxon>
        <taxon>Pseudomonadati</taxon>
        <taxon>Pseudomonadota</taxon>
        <taxon>Alphaproteobacteria</taxon>
        <taxon>Rhodobacterales</taxon>
        <taxon>Paracoccaceae</taxon>
        <taxon>Pararhodobacter</taxon>
    </lineage>
</organism>
<dbReference type="InterPro" id="IPR019225">
    <property type="entry name" value="DUF2155"/>
</dbReference>
<keyword evidence="2" id="KW-1185">Reference proteome</keyword>
<reference evidence="1 2" key="1">
    <citation type="submission" date="2018-05" db="EMBL/GenBank/DDBJ databases">
        <title>Pararhodobacter marina sp. nov., isolated from deep-sea water of the Indian Ocean.</title>
        <authorList>
            <person name="Lai Q.Sr."/>
            <person name="Liu X."/>
            <person name="Shao Z."/>
        </authorList>
    </citation>
    <scope>NUCLEOTIDE SEQUENCE [LARGE SCALE GENOMIC DNA]</scope>
    <source>
        <strain evidence="1 2">CIC4N-9</strain>
    </source>
</reference>
<dbReference type="Pfam" id="PF09923">
    <property type="entry name" value="DUF2155"/>
    <property type="match status" value="1"/>
</dbReference>
<comment type="caution">
    <text evidence="1">The sequence shown here is derived from an EMBL/GenBank/DDBJ whole genome shotgun (WGS) entry which is preliminary data.</text>
</comment>
<accession>A0A2U2CGT9</accession>
<dbReference type="OrthoDB" id="9810376at2"/>
<dbReference type="Proteomes" id="UP000244940">
    <property type="component" value="Unassembled WGS sequence"/>
</dbReference>
<sequence>MSTGTQAVLRGLDKVSGEVEDLPVAVGDTVTFGRLSVALTACRYPADNPASDAFAFLTISDTRSDERVFQGWMIGSSPALNALDHPRYDIWVLSCS</sequence>
<proteinExistence type="predicted"/>
<protein>
    <submittedName>
        <fullName evidence="1">DUF2155 domain-containing protein</fullName>
    </submittedName>
</protein>
<name>A0A2U2CGT9_9RHOB</name>
<evidence type="ECO:0000313" key="1">
    <source>
        <dbReference type="EMBL" id="PWE31117.1"/>
    </source>
</evidence>
<evidence type="ECO:0000313" key="2">
    <source>
        <dbReference type="Proteomes" id="UP000244940"/>
    </source>
</evidence>
<gene>
    <name evidence="1" type="ORF">C4N9_03660</name>
</gene>
<dbReference type="AlphaFoldDB" id="A0A2U2CGT9"/>